<dbReference type="AlphaFoldDB" id="A0A1V3XBV4"/>
<accession>A0A1V3XBV4</accession>
<gene>
    <name evidence="1" type="ORF">BZL30_3956</name>
</gene>
<sequence length="56" mass="6198">MTKHASLQRLPQRVELKAILEYEAAHPSGDDLTIAFAIGERHQLGPVPLKLRRAPG</sequence>
<dbReference type="Proteomes" id="UP000189229">
    <property type="component" value="Unassembled WGS sequence"/>
</dbReference>
<protein>
    <submittedName>
        <fullName evidence="1">Uncharacterized protein</fullName>
    </submittedName>
</protein>
<comment type="caution">
    <text evidence="1">The sequence shown here is derived from an EMBL/GenBank/DDBJ whole genome shotgun (WGS) entry which is preliminary data.</text>
</comment>
<dbReference type="EMBL" id="MVBM01000003">
    <property type="protein sequence ID" value="OOK76206.1"/>
    <property type="molecule type" value="Genomic_DNA"/>
</dbReference>
<proteinExistence type="predicted"/>
<organism evidence="1 2">
    <name type="scientific">Mycobacterium kansasii</name>
    <dbReference type="NCBI Taxonomy" id="1768"/>
    <lineage>
        <taxon>Bacteria</taxon>
        <taxon>Bacillati</taxon>
        <taxon>Actinomycetota</taxon>
        <taxon>Actinomycetes</taxon>
        <taxon>Mycobacteriales</taxon>
        <taxon>Mycobacteriaceae</taxon>
        <taxon>Mycobacterium</taxon>
    </lineage>
</organism>
<evidence type="ECO:0000313" key="2">
    <source>
        <dbReference type="Proteomes" id="UP000189229"/>
    </source>
</evidence>
<evidence type="ECO:0000313" key="1">
    <source>
        <dbReference type="EMBL" id="OOK76206.1"/>
    </source>
</evidence>
<reference evidence="1 2" key="1">
    <citation type="submission" date="2017-02" db="EMBL/GenBank/DDBJ databases">
        <title>Complete genome sequences of Mycobacterium kansasii strains isolated from rhesus macaques.</title>
        <authorList>
            <person name="Panda A."/>
            <person name="Nagaraj S."/>
            <person name="Zhao X."/>
            <person name="Tettelin H."/>
            <person name="Detolla L.J."/>
        </authorList>
    </citation>
    <scope>NUCLEOTIDE SEQUENCE [LARGE SCALE GENOMIC DNA]</scope>
    <source>
        <strain evidence="1 2">11-3813</strain>
    </source>
</reference>
<name>A0A1V3XBV4_MYCKA</name>